<dbReference type="Gene3D" id="3.40.50.720">
    <property type="entry name" value="NAD(P)-binding Rossmann-like Domain"/>
    <property type="match status" value="1"/>
</dbReference>
<organism evidence="3 4">
    <name type="scientific">Streptacidiphilus pinicola</name>
    <dbReference type="NCBI Taxonomy" id="2219663"/>
    <lineage>
        <taxon>Bacteria</taxon>
        <taxon>Bacillati</taxon>
        <taxon>Actinomycetota</taxon>
        <taxon>Actinomycetes</taxon>
        <taxon>Kitasatosporales</taxon>
        <taxon>Streptomycetaceae</taxon>
        <taxon>Streptacidiphilus</taxon>
    </lineage>
</organism>
<dbReference type="InterPro" id="IPR022291">
    <property type="entry name" value="Bacteriocin_synth_cyclodeHase"/>
</dbReference>
<dbReference type="NCBIfam" id="TIGR03882">
    <property type="entry name" value="cyclo_dehyd_2"/>
    <property type="match status" value="1"/>
</dbReference>
<sequence>MSAPTDGRPAASRVLPGPDAPDGLLALPWHKPWDGRADAPLIAVAAGYDVRWEREVFGLARAQGRSLLSVRATPAEILIGPLWTPDGTSGCAGCAQARDADREPAGSAHGPHHHHPERHPAAVAVDAAAAQLAPRPTSPVLTPVLGQLLAELTDQSRPLLASGELLSLTPTGVLRLYRVAPSIRCTVCTDSPGPRRGDPAEPPSSRTLRARPTASPVPDRGEPPFQLDPEKMRDALADPRFGPVLAMQRAVRVGMAMTETRLLGARFAGHGRGSTFRHADAVSCLEAFERNGGFPHVAPVVSGATARQLGDRALPLDGLGHYTARQLDSPQARLRPFDEDTPMDWVWGHRLDDGRPLLVPAELGFYQYQYPDDPDAPEQAGGRHFFHDTSSGCALGGSYEEATLHSLLELAERDAFLLSWHRRLPLPRIAAGDITDRECLLLLRQVKDQGYQVHLLAATADLSIPVVWALALREDGRMPATLSAAGSGADPMGAVRAGLWELSQMVGAGADWDVEAARPLVNDPWLVQEMSDHHKRYAYPELLPRVQALLGGPTTSLAEAFPGWPGVFTRAAQGDLTQALRFVEGLFRQAGLDRIVVVDQSTPEHTAAGLSVVKAVVPGILPMCFGQARQRLSGLPRLTNAIADAHGAPPGDADLPLDPHPFP</sequence>
<proteinExistence type="predicted"/>
<dbReference type="InterPro" id="IPR003776">
    <property type="entry name" value="YcaO-like_dom"/>
</dbReference>
<evidence type="ECO:0000259" key="2">
    <source>
        <dbReference type="PROSITE" id="PS51664"/>
    </source>
</evidence>
<keyword evidence="4" id="KW-1185">Reference proteome</keyword>
<feature type="region of interest" description="Disordered" evidence="1">
    <location>
        <begin position="643"/>
        <end position="663"/>
    </location>
</feature>
<dbReference type="Proteomes" id="UP000248889">
    <property type="component" value="Unassembled WGS sequence"/>
</dbReference>
<dbReference type="NCBIfam" id="TIGR03604">
    <property type="entry name" value="TOMM_cyclo_SagD"/>
    <property type="match status" value="1"/>
</dbReference>
<protein>
    <recommendedName>
        <fullName evidence="2">YcaO domain-containing protein</fullName>
    </recommendedName>
</protein>
<name>A0A2X0KGG6_9ACTN</name>
<dbReference type="InterPro" id="IPR027624">
    <property type="entry name" value="TOMM_cyclo_SagD"/>
</dbReference>
<dbReference type="RefSeq" id="WP_111500123.1">
    <property type="nucleotide sequence ID" value="NZ_QKYN01000031.1"/>
</dbReference>
<dbReference type="OrthoDB" id="2379922at2"/>
<dbReference type="Gene3D" id="3.30.40.250">
    <property type="match status" value="1"/>
</dbReference>
<evidence type="ECO:0000256" key="1">
    <source>
        <dbReference type="SAM" id="MobiDB-lite"/>
    </source>
</evidence>
<accession>A0A2X0KGG6</accession>
<dbReference type="AlphaFoldDB" id="A0A2X0KGG6"/>
<dbReference type="PROSITE" id="PS51664">
    <property type="entry name" value="YCAO"/>
    <property type="match status" value="1"/>
</dbReference>
<feature type="domain" description="YcaO" evidence="2">
    <location>
        <begin position="271"/>
        <end position="663"/>
    </location>
</feature>
<dbReference type="PANTHER" id="PTHR37809:SF1">
    <property type="entry name" value="RIBOSOMAL PROTEIN S12 METHYLTHIOTRANSFERASE ACCESSORY FACTOR YCAO"/>
    <property type="match status" value="1"/>
</dbReference>
<feature type="compositionally biased region" description="Low complexity" evidence="1">
    <location>
        <begin position="643"/>
        <end position="656"/>
    </location>
</feature>
<reference evidence="3 4" key="1">
    <citation type="submission" date="2018-06" db="EMBL/GenBank/DDBJ databases">
        <title>Streptacidiphilus pinicola sp. nov., isolated from pine grove soil.</title>
        <authorList>
            <person name="Roh S.G."/>
            <person name="Park S."/>
            <person name="Kim M.-K."/>
            <person name="Yun B.-R."/>
            <person name="Park J."/>
            <person name="Kim M.J."/>
            <person name="Kim Y.S."/>
            <person name="Kim S.B."/>
        </authorList>
    </citation>
    <scope>NUCLEOTIDE SEQUENCE [LARGE SCALE GENOMIC DNA]</scope>
    <source>
        <strain evidence="3 4">MMS16-CNU450</strain>
    </source>
</reference>
<dbReference type="Pfam" id="PF02624">
    <property type="entry name" value="YcaO"/>
    <property type="match status" value="1"/>
</dbReference>
<gene>
    <name evidence="3" type="ORF">DN069_07825</name>
</gene>
<evidence type="ECO:0000313" key="4">
    <source>
        <dbReference type="Proteomes" id="UP000248889"/>
    </source>
</evidence>
<comment type="caution">
    <text evidence="3">The sequence shown here is derived from an EMBL/GenBank/DDBJ whole genome shotgun (WGS) entry which is preliminary data.</text>
</comment>
<dbReference type="PANTHER" id="PTHR37809">
    <property type="entry name" value="RIBOSOMAL PROTEIN S12 METHYLTHIOTRANSFERASE ACCESSORY FACTOR YCAO"/>
    <property type="match status" value="1"/>
</dbReference>
<dbReference type="Gene3D" id="3.30.1330.230">
    <property type="match status" value="1"/>
</dbReference>
<feature type="region of interest" description="Disordered" evidence="1">
    <location>
        <begin position="187"/>
        <end position="228"/>
    </location>
</feature>
<feature type="region of interest" description="Disordered" evidence="1">
    <location>
        <begin position="97"/>
        <end position="118"/>
    </location>
</feature>
<dbReference type="EMBL" id="QKYN01000031">
    <property type="protein sequence ID" value="RAG86179.1"/>
    <property type="molecule type" value="Genomic_DNA"/>
</dbReference>
<evidence type="ECO:0000313" key="3">
    <source>
        <dbReference type="EMBL" id="RAG86179.1"/>
    </source>
</evidence>